<dbReference type="InterPro" id="IPR013517">
    <property type="entry name" value="FG-GAP"/>
</dbReference>
<dbReference type="PANTHER" id="PTHR46580">
    <property type="entry name" value="SENSOR KINASE-RELATED"/>
    <property type="match status" value="1"/>
</dbReference>
<sequence>MRRCQIPDSIDAPVAAVTARWTDRFLREQADKNACRLPHLSTTSVQLSNSRNLPMYRINKFLDDARATIVQSRQARQKRFAPARTLMAIAAVSLWCVAISAHAANIYGAPGVQPASIGGSFGAPFAATTADFNNDGYPDVAVIKNNNNDTGGLAIYTADPIGTLTLRHDYGVFNFKNPTGVTAADVNGDGIIDLIVTDDIGVSVLLGVGDNTATFVAASPQHPALADAYRHAYSAAVADINHDGKPDIVTLAWGTSTTYVEVLLGSGGGKFVSAYQYDIDSADSLSLAKVDADAELDIILATGDKVSVMKGLGTGSFIPLGQVLDVSGNVYLTFDTQTTDLDGDGKIDLVMTNTFGNGVWFAKGNGNGSFQTPKHLYATGVPSDGGRDMGQTVIADVNGDGRLDVVSDGYVLLQQADHSFVYNQHIGYSQTRMLIGVDLNGDGRADMITRGPGLSDIAIFKTSAGAVTHVLESGSPQSTVFGTAFATPLSLTILDENNAPVPNLQVIFSAPTGVAVPSASGFVGSTNAQGKVSYTAVANNVFGCYTLHAVIQGYNGGNPENFNLCNIGANVLAVTTGDNQSTLVNTAFATPLQVKLTDDSNVPKSGVTVNFSAPNSGARAVLSAASAVTDANGLASVTATAASMSGSYNIAVSAAGATPTAIKLSNSATAGSAALIYVDVSNPQYAYVTKAFSGPIVIHVQDFFGNPVAGETVLYQITPDAGTGASAVFSALSAVTNLAGDAQVTAVANGFAGQYTVKVSVQGSLITSPQTFQLRNIADLVGAMSLESGTPQSTLVNTSFAQKLRVRVVNSDGLATPQVQVFFLASGGATLSAISVLADANGYAEVTATADSTVGAYQVTAIVDGDHTSTESDVSQVFNLTNLAPVVVQQNVQQIPSLSTWSLLLLGVLLATLGAMWQLGSDR</sequence>
<dbReference type="SMART" id="SM00634">
    <property type="entry name" value="BID_1"/>
    <property type="match status" value="4"/>
</dbReference>
<dbReference type="Proteomes" id="UP000291562">
    <property type="component" value="Chromosome"/>
</dbReference>
<dbReference type="InterPro" id="IPR028994">
    <property type="entry name" value="Integrin_alpha_N"/>
</dbReference>
<dbReference type="OrthoDB" id="1114329at2"/>
<evidence type="ECO:0000313" key="6">
    <source>
        <dbReference type="Proteomes" id="UP000291562"/>
    </source>
</evidence>
<keyword evidence="2" id="KW-0732">Signal</keyword>
<feature type="transmembrane region" description="Helical" evidence="3">
    <location>
        <begin position="86"/>
        <end position="107"/>
    </location>
</feature>
<evidence type="ECO:0000256" key="2">
    <source>
        <dbReference type="ARBA" id="ARBA00022729"/>
    </source>
</evidence>
<keyword evidence="3" id="KW-0812">Transmembrane</keyword>
<evidence type="ECO:0000259" key="4">
    <source>
        <dbReference type="PROSITE" id="PS51127"/>
    </source>
</evidence>
<keyword evidence="3" id="KW-1133">Transmembrane helix</keyword>
<comment type="similarity">
    <text evidence="1">Belongs to the intimin/invasin family.</text>
</comment>
<dbReference type="Pfam" id="PF13517">
    <property type="entry name" value="FG-GAP_3"/>
    <property type="match status" value="2"/>
</dbReference>
<dbReference type="EMBL" id="CP035704">
    <property type="protein sequence ID" value="QBB71953.1"/>
    <property type="molecule type" value="Genomic_DNA"/>
</dbReference>
<feature type="domain" description="Big-1" evidence="4">
    <location>
        <begin position="572"/>
        <end position="678"/>
    </location>
</feature>
<keyword evidence="3" id="KW-0472">Membrane</keyword>
<dbReference type="KEGG" id="xbc:ELE36_17175"/>
<evidence type="ECO:0000256" key="1">
    <source>
        <dbReference type="ARBA" id="ARBA00010116"/>
    </source>
</evidence>
<proteinExistence type="inferred from homology"/>
<dbReference type="Gene3D" id="2.60.40.10">
    <property type="entry name" value="Immunoglobulins"/>
    <property type="match status" value="4"/>
</dbReference>
<dbReference type="InterPro" id="IPR013783">
    <property type="entry name" value="Ig-like_fold"/>
</dbReference>
<keyword evidence="6" id="KW-1185">Reference proteome</keyword>
<accession>A0A411HN90</accession>
<reference evidence="5 6" key="1">
    <citation type="submission" date="2019-01" db="EMBL/GenBank/DDBJ databases">
        <title>Pseudolysobacter antarctica gen. nov., sp. nov., isolated from Fildes Peninsula, Antarctica.</title>
        <authorList>
            <person name="Wei Z."/>
            <person name="Peng F."/>
        </authorList>
    </citation>
    <scope>NUCLEOTIDE SEQUENCE [LARGE SCALE GENOMIC DNA]</scope>
    <source>
        <strain evidence="5 6">AQ6-296</strain>
    </source>
</reference>
<dbReference type="SUPFAM" id="SSF69318">
    <property type="entry name" value="Integrin alpha N-terminal domain"/>
    <property type="match status" value="1"/>
</dbReference>
<evidence type="ECO:0000313" key="5">
    <source>
        <dbReference type="EMBL" id="QBB71953.1"/>
    </source>
</evidence>
<dbReference type="SUPFAM" id="SSF49373">
    <property type="entry name" value="Invasin/intimin cell-adhesion fragments"/>
    <property type="match status" value="4"/>
</dbReference>
<dbReference type="InterPro" id="IPR008964">
    <property type="entry name" value="Invasin/intimin_cell_adhesion"/>
</dbReference>
<evidence type="ECO:0000256" key="3">
    <source>
        <dbReference type="SAM" id="Phobius"/>
    </source>
</evidence>
<protein>
    <recommendedName>
        <fullName evidence="4">Big-1 domain-containing protein</fullName>
    </recommendedName>
</protein>
<name>A0A411HN90_9GAMM</name>
<gene>
    <name evidence="5" type="ORF">ELE36_17175</name>
</gene>
<dbReference type="Gene3D" id="2.130.10.130">
    <property type="entry name" value="Integrin alpha, N-terminal"/>
    <property type="match status" value="2"/>
</dbReference>
<dbReference type="PANTHER" id="PTHR46580:SF4">
    <property type="entry name" value="ATP_GTP-BINDING PROTEIN"/>
    <property type="match status" value="1"/>
</dbReference>
<dbReference type="InterPro" id="IPR003344">
    <property type="entry name" value="Big_1_dom"/>
</dbReference>
<dbReference type="AlphaFoldDB" id="A0A411HN90"/>
<dbReference type="PROSITE" id="PS51127">
    <property type="entry name" value="BIG1"/>
    <property type="match status" value="1"/>
</dbReference>
<organism evidence="5 6">
    <name type="scientific">Pseudolysobacter antarcticus</name>
    <dbReference type="NCBI Taxonomy" id="2511995"/>
    <lineage>
        <taxon>Bacteria</taxon>
        <taxon>Pseudomonadati</taxon>
        <taxon>Pseudomonadota</taxon>
        <taxon>Gammaproteobacteria</taxon>
        <taxon>Lysobacterales</taxon>
        <taxon>Rhodanobacteraceae</taxon>
        <taxon>Pseudolysobacter</taxon>
    </lineage>
</organism>